<feature type="transmembrane region" description="Helical" evidence="1">
    <location>
        <begin position="77"/>
        <end position="97"/>
    </location>
</feature>
<dbReference type="AlphaFoldDB" id="A0A1H0ES54"/>
<dbReference type="RefSeq" id="WP_244157021.1">
    <property type="nucleotide sequence ID" value="NZ_FNIZ01000001.1"/>
</dbReference>
<feature type="transmembrane region" description="Helical" evidence="1">
    <location>
        <begin position="137"/>
        <end position="157"/>
    </location>
</feature>
<keyword evidence="1" id="KW-1133">Transmembrane helix</keyword>
<dbReference type="Proteomes" id="UP000198860">
    <property type="component" value="Unassembled WGS sequence"/>
</dbReference>
<evidence type="ECO:0000313" key="2">
    <source>
        <dbReference type="EMBL" id="SDN85234.1"/>
    </source>
</evidence>
<evidence type="ECO:0000313" key="3">
    <source>
        <dbReference type="Proteomes" id="UP000198860"/>
    </source>
</evidence>
<keyword evidence="1" id="KW-0472">Membrane</keyword>
<reference evidence="3" key="1">
    <citation type="submission" date="2016-10" db="EMBL/GenBank/DDBJ databases">
        <authorList>
            <person name="Varghese N."/>
            <person name="Submissions S."/>
        </authorList>
    </citation>
    <scope>NUCLEOTIDE SEQUENCE [LARGE SCALE GENOMIC DNA]</scope>
    <source>
        <strain evidence="3">CGMCC 1.3703</strain>
    </source>
</reference>
<name>A0A1H0ES54_HALAD</name>
<dbReference type="EMBL" id="FNIZ01000001">
    <property type="protein sequence ID" value="SDN85234.1"/>
    <property type="molecule type" value="Genomic_DNA"/>
</dbReference>
<feature type="transmembrane region" description="Helical" evidence="1">
    <location>
        <begin position="13"/>
        <end position="31"/>
    </location>
</feature>
<keyword evidence="3" id="KW-1185">Reference proteome</keyword>
<organism evidence="2 3">
    <name type="scientific">Halobacillus aidingensis</name>
    <dbReference type="NCBI Taxonomy" id="240303"/>
    <lineage>
        <taxon>Bacteria</taxon>
        <taxon>Bacillati</taxon>
        <taxon>Bacillota</taxon>
        <taxon>Bacilli</taxon>
        <taxon>Bacillales</taxon>
        <taxon>Bacillaceae</taxon>
        <taxon>Halobacillus</taxon>
    </lineage>
</organism>
<protein>
    <submittedName>
        <fullName evidence="2">Uncharacterized protein</fullName>
    </submittedName>
</protein>
<dbReference type="STRING" id="240303.SAMN05421677_101291"/>
<sequence length="167" mass="20273">MNFLWEIFDKNEISIMVLIAIAYTIFFILPFKFKREITWLFMLLGFTIGVFFDFTIGGGLFDFFKLNDTDHYELFDFCYYLIFAPFSYFFIYFYDTFNVNKKTFIFYILLWIIVGVIMQWVFTKLGIVEFQNGYEISYSFAVFVITQTFTALYFELIRSRFRVLKNI</sequence>
<feature type="transmembrane region" description="Helical" evidence="1">
    <location>
        <begin position="104"/>
        <end position="122"/>
    </location>
</feature>
<gene>
    <name evidence="2" type="ORF">SAMN05421677_101291</name>
</gene>
<keyword evidence="1" id="KW-0812">Transmembrane</keyword>
<evidence type="ECO:0000256" key="1">
    <source>
        <dbReference type="SAM" id="Phobius"/>
    </source>
</evidence>
<accession>A0A1H0ES54</accession>
<proteinExistence type="predicted"/>
<feature type="transmembrane region" description="Helical" evidence="1">
    <location>
        <begin position="38"/>
        <end position="57"/>
    </location>
</feature>